<dbReference type="RefSeq" id="WP_108975707.1">
    <property type="nucleotide sequence ID" value="NZ_CP022188.1"/>
</dbReference>
<sequence>MAAEIAELRRCPTCQRWDGTRQLAADGSTVELDPANNRGKCTEGPWHGSLRGPRNACGQWLQWIEILPVNTPDNSATDS</sequence>
<name>A0A2U8H5Y4_9RHOO</name>
<proteinExistence type="predicted"/>
<dbReference type="EMBL" id="CP022188">
    <property type="protein sequence ID" value="AWI81367.1"/>
    <property type="molecule type" value="Genomic_DNA"/>
</dbReference>
<dbReference type="AlphaFoldDB" id="A0A2U8H5Y4"/>
<dbReference type="OrthoDB" id="8527375at2"/>
<evidence type="ECO:0000313" key="1">
    <source>
        <dbReference type="EMBL" id="AWI81367.1"/>
    </source>
</evidence>
<protein>
    <submittedName>
        <fullName evidence="1">Uncharacterized protein</fullName>
    </submittedName>
</protein>
<reference evidence="1 2" key="1">
    <citation type="submission" date="2017-06" db="EMBL/GenBank/DDBJ databases">
        <title>Azoarcus sp. TSNA42 complete genome sequence.</title>
        <authorList>
            <person name="Woo J.-H."/>
            <person name="Kim H.-S."/>
        </authorList>
    </citation>
    <scope>NUCLEOTIDE SEQUENCE [LARGE SCALE GENOMIC DNA]</scope>
    <source>
        <strain evidence="1 2">TSNA42</strain>
    </source>
</reference>
<evidence type="ECO:0000313" key="2">
    <source>
        <dbReference type="Proteomes" id="UP000244902"/>
    </source>
</evidence>
<accession>A0A2U8H5Y4</accession>
<organism evidence="1 2">
    <name type="scientific">Parazoarcus communis</name>
    <dbReference type="NCBI Taxonomy" id="41977"/>
    <lineage>
        <taxon>Bacteria</taxon>
        <taxon>Pseudomonadati</taxon>
        <taxon>Pseudomonadota</taxon>
        <taxon>Betaproteobacteria</taxon>
        <taxon>Rhodocyclales</taxon>
        <taxon>Zoogloeaceae</taxon>
        <taxon>Parazoarcus</taxon>
    </lineage>
</organism>
<dbReference type="Proteomes" id="UP000244902">
    <property type="component" value="Chromosome"/>
</dbReference>
<gene>
    <name evidence="1" type="ORF">CEW87_19545</name>
</gene>